<dbReference type="GO" id="GO:0006006">
    <property type="term" value="P:glucose metabolic process"/>
    <property type="evidence" value="ECO:0007669"/>
    <property type="project" value="UniProtKB-KW"/>
</dbReference>
<dbReference type="GO" id="GO:0005829">
    <property type="term" value="C:cytosol"/>
    <property type="evidence" value="ECO:0007669"/>
    <property type="project" value="TreeGrafter"/>
</dbReference>
<evidence type="ECO:0000313" key="5">
    <source>
        <dbReference type="Proteomes" id="UP000000925"/>
    </source>
</evidence>
<evidence type="ECO:0000256" key="2">
    <source>
        <dbReference type="ARBA" id="ARBA00022526"/>
    </source>
</evidence>
<evidence type="ECO:0000313" key="4">
    <source>
        <dbReference type="EMBL" id="ADE55890.1"/>
    </source>
</evidence>
<feature type="signal peptide" evidence="3">
    <location>
        <begin position="1"/>
        <end position="25"/>
    </location>
</feature>
<protein>
    <submittedName>
        <fullName evidence="4">6-phosphogluconolactonase</fullName>
        <ecNumber evidence="4">3.1.1.31</ecNumber>
    </submittedName>
</protein>
<organism evidence="4 5">
    <name type="scientific">Coraliomargarita akajimensis (strain DSM 45221 / IAM 15411 / JCM 23193 / KCTC 12865 / 04OKA010-24)</name>
    <dbReference type="NCBI Taxonomy" id="583355"/>
    <lineage>
        <taxon>Bacteria</taxon>
        <taxon>Pseudomonadati</taxon>
        <taxon>Verrucomicrobiota</taxon>
        <taxon>Opitutia</taxon>
        <taxon>Puniceicoccales</taxon>
        <taxon>Coraliomargaritaceae</taxon>
        <taxon>Coraliomargarita</taxon>
    </lineage>
</organism>
<sequence>MKLLVNLTQLLSACVLFGFSLNLSAQNQIVYLGTGGGLGEGIYRADFDSNKGELSELELAAEVDAPGFLALHPEGHTLYAVANGEGRKGLVVAYRIENDGSLERLNEAVIEDGRAAHISVHPSGEFLLTAQYGGGSVAVFPLDPSGSVLTCLQTIKHRGGSGVVERRQARPHPHWVGYSPDGRFAFVPDLGMDQIVVYRVNFDKLKLEAHTAFDSQPGGGPRHMRFSGDGRFIYLLNELSLSVRTFAYDARYGRAHFMSDTEALEASVKEQELFNSASEILVHPNNRFVYSANRGHDSVTVYHSDSDSGRLEVLEVEPIRGSWPRNIALDPSGEWLLAAGARSNTITVFHIDSETGLLQFNVGPVFNAPNVICMVFRDDTPSKSAATSVTALHERY</sequence>
<feature type="chain" id="PRO_5003071718" evidence="3">
    <location>
        <begin position="26"/>
        <end position="396"/>
    </location>
</feature>
<dbReference type="GO" id="GO:0017057">
    <property type="term" value="F:6-phosphogluconolactonase activity"/>
    <property type="evidence" value="ECO:0007669"/>
    <property type="project" value="UniProtKB-EC"/>
</dbReference>
<dbReference type="EC" id="3.1.1.31" evidence="4"/>
<dbReference type="KEGG" id="caa:Caka_2877"/>
<evidence type="ECO:0000256" key="1">
    <source>
        <dbReference type="ARBA" id="ARBA00005564"/>
    </source>
</evidence>
<proteinExistence type="inferred from homology"/>
<dbReference type="Proteomes" id="UP000000925">
    <property type="component" value="Chromosome"/>
</dbReference>
<dbReference type="Pfam" id="PF10282">
    <property type="entry name" value="Lactonase"/>
    <property type="match status" value="1"/>
</dbReference>
<dbReference type="PANTHER" id="PTHR30344:SF1">
    <property type="entry name" value="6-PHOSPHOGLUCONOLACTONASE"/>
    <property type="match status" value="1"/>
</dbReference>
<dbReference type="SUPFAM" id="SSF51004">
    <property type="entry name" value="C-terminal (heme d1) domain of cytochrome cd1-nitrite reductase"/>
    <property type="match status" value="1"/>
</dbReference>
<reference evidence="4 5" key="1">
    <citation type="journal article" date="2010" name="Stand. Genomic Sci.">
        <title>Complete genome sequence of Coraliomargarita akajimensis type strain (04OKA010-24).</title>
        <authorList>
            <person name="Mavromatis K."/>
            <person name="Abt B."/>
            <person name="Brambilla E."/>
            <person name="Lapidus A."/>
            <person name="Copeland A."/>
            <person name="Deshpande S."/>
            <person name="Nolan M."/>
            <person name="Lucas S."/>
            <person name="Tice H."/>
            <person name="Cheng J.F."/>
            <person name="Han C."/>
            <person name="Detter J.C."/>
            <person name="Woyke T."/>
            <person name="Goodwin L."/>
            <person name="Pitluck S."/>
            <person name="Held B."/>
            <person name="Brettin T."/>
            <person name="Tapia R."/>
            <person name="Ivanova N."/>
            <person name="Mikhailova N."/>
            <person name="Pati A."/>
            <person name="Liolios K."/>
            <person name="Chen A."/>
            <person name="Palaniappan K."/>
            <person name="Land M."/>
            <person name="Hauser L."/>
            <person name="Chang Y.J."/>
            <person name="Jeffries C.D."/>
            <person name="Rohde M."/>
            <person name="Goker M."/>
            <person name="Bristow J."/>
            <person name="Eisen J.A."/>
            <person name="Markowitz V."/>
            <person name="Hugenholtz P."/>
            <person name="Klenk H.P."/>
            <person name="Kyrpides N.C."/>
        </authorList>
    </citation>
    <scope>NUCLEOTIDE SEQUENCE [LARGE SCALE GENOMIC DNA]</scope>
    <source>
        <strain evidence="5">DSM 45221 / IAM 15411 / JCM 23193 / KCTC 12865</strain>
    </source>
</reference>
<dbReference type="EMBL" id="CP001998">
    <property type="protein sequence ID" value="ADE55890.1"/>
    <property type="molecule type" value="Genomic_DNA"/>
</dbReference>
<dbReference type="eggNOG" id="COG2706">
    <property type="taxonomic scope" value="Bacteria"/>
</dbReference>
<dbReference type="Gene3D" id="2.130.10.10">
    <property type="entry name" value="YVTN repeat-like/Quinoprotein amine dehydrogenase"/>
    <property type="match status" value="1"/>
</dbReference>
<keyword evidence="4" id="KW-0378">Hydrolase</keyword>
<dbReference type="PANTHER" id="PTHR30344">
    <property type="entry name" value="6-PHOSPHOGLUCONOLACTONASE-RELATED"/>
    <property type="match status" value="1"/>
</dbReference>
<comment type="similarity">
    <text evidence="1">Belongs to the cycloisomerase 2 family.</text>
</comment>
<keyword evidence="2" id="KW-0119">Carbohydrate metabolism</keyword>
<dbReference type="InterPro" id="IPR019405">
    <property type="entry name" value="Lactonase_7-beta_prop"/>
</dbReference>
<dbReference type="AlphaFoldDB" id="D5ER46"/>
<accession>D5ER46</accession>
<name>D5ER46_CORAD</name>
<keyword evidence="2" id="KW-0313">Glucose metabolism</keyword>
<dbReference type="InterPro" id="IPR050282">
    <property type="entry name" value="Cycloisomerase_2"/>
</dbReference>
<dbReference type="RefSeq" id="WP_013044612.1">
    <property type="nucleotide sequence ID" value="NC_014008.1"/>
</dbReference>
<keyword evidence="3" id="KW-0732">Signal</keyword>
<dbReference type="InterPro" id="IPR015943">
    <property type="entry name" value="WD40/YVTN_repeat-like_dom_sf"/>
</dbReference>
<evidence type="ECO:0000256" key="3">
    <source>
        <dbReference type="SAM" id="SignalP"/>
    </source>
</evidence>
<dbReference type="STRING" id="583355.Caka_2877"/>
<dbReference type="OrthoDB" id="9790815at2"/>
<keyword evidence="5" id="KW-1185">Reference proteome</keyword>
<dbReference type="HOGENOM" id="CLU_038716_3_0_0"/>
<dbReference type="InterPro" id="IPR011048">
    <property type="entry name" value="Haem_d1_sf"/>
</dbReference>
<gene>
    <name evidence="4" type="ordered locus">Caka_2877</name>
</gene>